<dbReference type="Proteomes" id="UP000789920">
    <property type="component" value="Unassembled WGS sequence"/>
</dbReference>
<feature type="non-terminal residue" evidence="1">
    <location>
        <position position="191"/>
    </location>
</feature>
<keyword evidence="2" id="KW-1185">Reference proteome</keyword>
<name>A0ACA9SIQ0_9GLOM</name>
<protein>
    <submittedName>
        <fullName evidence="1">7845_t:CDS:1</fullName>
    </submittedName>
</protein>
<reference evidence="1" key="1">
    <citation type="submission" date="2021-06" db="EMBL/GenBank/DDBJ databases">
        <authorList>
            <person name="Kallberg Y."/>
            <person name="Tangrot J."/>
            <person name="Rosling A."/>
        </authorList>
    </citation>
    <scope>NUCLEOTIDE SEQUENCE</scope>
    <source>
        <strain evidence="1">MA461A</strain>
    </source>
</reference>
<organism evidence="1 2">
    <name type="scientific">Racocetra persica</name>
    <dbReference type="NCBI Taxonomy" id="160502"/>
    <lineage>
        <taxon>Eukaryota</taxon>
        <taxon>Fungi</taxon>
        <taxon>Fungi incertae sedis</taxon>
        <taxon>Mucoromycota</taxon>
        <taxon>Glomeromycotina</taxon>
        <taxon>Glomeromycetes</taxon>
        <taxon>Diversisporales</taxon>
        <taxon>Gigasporaceae</taxon>
        <taxon>Racocetra</taxon>
    </lineage>
</organism>
<proteinExistence type="predicted"/>
<feature type="non-terminal residue" evidence="1">
    <location>
        <position position="1"/>
    </location>
</feature>
<gene>
    <name evidence="1" type="ORF">RPERSI_LOCUS31313</name>
</gene>
<comment type="caution">
    <text evidence="1">The sequence shown here is derived from an EMBL/GenBank/DDBJ whole genome shotgun (WGS) entry which is preliminary data.</text>
</comment>
<accession>A0ACA9SIQ0</accession>
<evidence type="ECO:0000313" key="1">
    <source>
        <dbReference type="EMBL" id="CAG8840131.1"/>
    </source>
</evidence>
<dbReference type="EMBL" id="CAJVQC010125841">
    <property type="protein sequence ID" value="CAG8840131.1"/>
    <property type="molecule type" value="Genomic_DNA"/>
</dbReference>
<evidence type="ECO:0000313" key="2">
    <source>
        <dbReference type="Proteomes" id="UP000789920"/>
    </source>
</evidence>
<sequence length="191" mass="22108">QHLKIKMATGSEALRVLLQGIDLEKELIQAQEQKKPESIRFLQATKLKEENTIATTQINNFYRKIILINERVKHYQELNKTYRVLLEEIVHNEKRRLQKAVDELHVFCLQNLSGKEGILRNSLGKRVDYSGRSVITPNPHLLLNQAAEQLIRDNDPVIFPLLNEVMQDHPVLINRAPTLHRISVQGAYPRP</sequence>